<dbReference type="RefSeq" id="WP_249279253.1">
    <property type="nucleotide sequence ID" value="NZ_JACRSS010000001.1"/>
</dbReference>
<sequence length="1036" mass="113688">MRKNRLGKILSLVLVFALVLSTGILNVFAESVPVSGEPTQTQEPLETEPVTEGEGADPSAEPSASPLAKAAPAPAAAATVDFDIISHVYDYHDSAIAVVLNMDRTVQTEYLEKDTFEIHAKMTDTMHDDNKVFYDGLRTITGIYANDSGKVGDKGTEGKYIVIELKHGANVDEAVICPYRATEYFQSTLLDLEYTVTQRKDIGTVLPISEGVTYTQGELKTDTVDEFAYGTQGGVSYRFFTPEKKAGEKYPLVIWLHGFGERGTDNETHLRSNRGGVAWAEDEVQKENPCYVMSAQASAGSAWSGAGMVDDLLAAIHKEIAAHSDIDQDRIYICGVSMGGYGTWAALVQEPDLFAAAMPMAPAYTVTGEDGKITDEYKEKLDQLKDKPIYIIHGDGDPTVDIDKTSNPTFEYLTETVGNPNVIYTKIKDISFEDRGTDTGLTLHNVEVRTFNHDIRFETNARGDVALPADKADSSITPFSWMFAQSKSAAAGPAMDFDIISHVYDFHDSAIAVVLNMDRTVQTADLEKDTFEVYAKMTDTMHDDNKVFYDGLRTITGIYANDSGKVGDKGAEGKYVVIELKYGANLAESVICPYREDQYAQSTLLDLEYTVTQKKDIGTVLPMSEKASFKQGELKTDTVDEFAYATHKGVSYRFFTPEKKAGGKYPLVIWLHGFGERGTDNETILRSNRGGVAWAEDDVQEFEPSYVMAAQASSPMAWWGEGMVDDLLEAIHKEIDAHPDIDQNRIYITGVSSGGYGTWAALVQEPDLFAAAMPLAGAYTVTGEDGKITDEYKEKLDQLKDKPIYIIHGDGDPVVDIDKTANPIFEYLTETVGNPNVIYSRMHDVSYDGRDYYTMHNVEVRVFNHDLMFVNSYDPVTNPKGDEALPADQANRNITPFTWLFAQTQEVIPAPESITLSKTELELKVGETAQITAMVLPENAEQLVIWSSSDENLATVEDGKITALKEGDVVITAATADGRLKAECKVKITAEGSGTGTGDNPKTGEDSHLVLWIVCAASLAAAAAGLYIWIRRNHAK</sequence>
<dbReference type="Gene3D" id="2.60.40.2180">
    <property type="match status" value="2"/>
</dbReference>
<dbReference type="GO" id="GO:0008236">
    <property type="term" value="F:serine-type peptidase activity"/>
    <property type="evidence" value="ECO:0007669"/>
    <property type="project" value="InterPro"/>
</dbReference>
<feature type="transmembrane region" description="Helical" evidence="3">
    <location>
        <begin position="1009"/>
        <end position="1030"/>
    </location>
</feature>
<dbReference type="Gene3D" id="2.60.40.1080">
    <property type="match status" value="1"/>
</dbReference>
<dbReference type="AlphaFoldDB" id="A0A926HRE4"/>
<feature type="compositionally biased region" description="Acidic residues" evidence="2">
    <location>
        <begin position="45"/>
        <end position="55"/>
    </location>
</feature>
<dbReference type="InterPro" id="IPR041172">
    <property type="entry name" value="EstA_Ig-like_N"/>
</dbReference>
<evidence type="ECO:0000313" key="6">
    <source>
        <dbReference type="Proteomes" id="UP000617951"/>
    </source>
</evidence>
<dbReference type="Pfam" id="PF02368">
    <property type="entry name" value="Big_2"/>
    <property type="match status" value="1"/>
</dbReference>
<dbReference type="PANTHER" id="PTHR43037:SF1">
    <property type="entry name" value="BLL1128 PROTEIN"/>
    <property type="match status" value="1"/>
</dbReference>
<feature type="compositionally biased region" description="Low complexity" evidence="2">
    <location>
        <begin position="56"/>
        <end position="69"/>
    </location>
</feature>
<reference evidence="5" key="1">
    <citation type="submission" date="2020-08" db="EMBL/GenBank/DDBJ databases">
        <title>Genome public.</title>
        <authorList>
            <person name="Liu C."/>
            <person name="Sun Q."/>
        </authorList>
    </citation>
    <scope>NUCLEOTIDE SEQUENCE</scope>
    <source>
        <strain evidence="5">NSJ-63</strain>
    </source>
</reference>
<organism evidence="5 6">
    <name type="scientific">Guopingia tenuis</name>
    <dbReference type="NCBI Taxonomy" id="2763656"/>
    <lineage>
        <taxon>Bacteria</taxon>
        <taxon>Bacillati</taxon>
        <taxon>Bacillota</taxon>
        <taxon>Clostridia</taxon>
        <taxon>Christensenellales</taxon>
        <taxon>Christensenellaceae</taxon>
        <taxon>Guopingia</taxon>
    </lineage>
</organism>
<protein>
    <submittedName>
        <fullName evidence="5">Prolyl oligopeptidase family serine peptidase</fullName>
    </submittedName>
</protein>
<dbReference type="Gene3D" id="3.40.50.1820">
    <property type="entry name" value="alpha/beta hydrolase"/>
    <property type="match status" value="2"/>
</dbReference>
<dbReference type="PANTHER" id="PTHR43037">
    <property type="entry name" value="UNNAMED PRODUCT-RELATED"/>
    <property type="match status" value="1"/>
</dbReference>
<gene>
    <name evidence="5" type="ORF">H8693_00005</name>
</gene>
<dbReference type="InterPro" id="IPR003343">
    <property type="entry name" value="Big_2"/>
</dbReference>
<name>A0A926HRE4_9FIRM</name>
<feature type="region of interest" description="Disordered" evidence="2">
    <location>
        <begin position="35"/>
        <end position="69"/>
    </location>
</feature>
<proteinExistence type="predicted"/>
<evidence type="ECO:0000259" key="4">
    <source>
        <dbReference type="SMART" id="SM00635"/>
    </source>
</evidence>
<dbReference type="InterPro" id="IPR029058">
    <property type="entry name" value="AB_hydrolase_fold"/>
</dbReference>
<evidence type="ECO:0000313" key="5">
    <source>
        <dbReference type="EMBL" id="MBC8537317.1"/>
    </source>
</evidence>
<keyword evidence="3" id="KW-1133">Transmembrane helix</keyword>
<accession>A0A926HRE4</accession>
<dbReference type="Pfam" id="PF00326">
    <property type="entry name" value="Peptidase_S9"/>
    <property type="match status" value="2"/>
</dbReference>
<dbReference type="InterPro" id="IPR050955">
    <property type="entry name" value="Plant_Biomass_Hydrol_Est"/>
</dbReference>
<dbReference type="InterPro" id="IPR008964">
    <property type="entry name" value="Invasin/intimin_cell_adhesion"/>
</dbReference>
<keyword evidence="3" id="KW-0472">Membrane</keyword>
<dbReference type="SMART" id="SM00635">
    <property type="entry name" value="BID_2"/>
    <property type="match status" value="1"/>
</dbReference>
<dbReference type="Pfam" id="PF18435">
    <property type="entry name" value="EstA_Ig_like"/>
    <property type="match status" value="2"/>
</dbReference>
<comment type="caution">
    <text evidence="5">The sequence shown here is derived from an EMBL/GenBank/DDBJ whole genome shotgun (WGS) entry which is preliminary data.</text>
</comment>
<dbReference type="GO" id="GO:0006508">
    <property type="term" value="P:proteolysis"/>
    <property type="evidence" value="ECO:0007669"/>
    <property type="project" value="InterPro"/>
</dbReference>
<dbReference type="EMBL" id="JACRSS010000001">
    <property type="protein sequence ID" value="MBC8537317.1"/>
    <property type="molecule type" value="Genomic_DNA"/>
</dbReference>
<evidence type="ECO:0000256" key="2">
    <source>
        <dbReference type="SAM" id="MobiDB-lite"/>
    </source>
</evidence>
<dbReference type="InterPro" id="IPR001375">
    <property type="entry name" value="Peptidase_S9_cat"/>
</dbReference>
<dbReference type="Proteomes" id="UP000617951">
    <property type="component" value="Unassembled WGS sequence"/>
</dbReference>
<dbReference type="SUPFAM" id="SSF49373">
    <property type="entry name" value="Invasin/intimin cell-adhesion fragments"/>
    <property type="match status" value="1"/>
</dbReference>
<keyword evidence="1" id="KW-0732">Signal</keyword>
<dbReference type="SUPFAM" id="SSF53474">
    <property type="entry name" value="alpha/beta-Hydrolases"/>
    <property type="match status" value="2"/>
</dbReference>
<keyword evidence="6" id="KW-1185">Reference proteome</keyword>
<keyword evidence="3" id="KW-0812">Transmembrane</keyword>
<evidence type="ECO:0000256" key="3">
    <source>
        <dbReference type="SAM" id="Phobius"/>
    </source>
</evidence>
<evidence type="ECO:0000256" key="1">
    <source>
        <dbReference type="ARBA" id="ARBA00022729"/>
    </source>
</evidence>
<feature type="domain" description="BIG2" evidence="4">
    <location>
        <begin position="910"/>
        <end position="985"/>
    </location>
</feature>